<evidence type="ECO:0000313" key="3">
    <source>
        <dbReference type="EMBL" id="MEJ4099172.1"/>
    </source>
</evidence>
<gene>
    <name evidence="3" type="ORF">V5S96_02200</name>
</gene>
<comment type="caution">
    <text evidence="3">The sequence shown here is derived from an EMBL/GenBank/DDBJ whole genome shotgun (WGS) entry which is preliminary data.</text>
</comment>
<proteinExistence type="predicted"/>
<feature type="domain" description="Long Rib" evidence="2">
    <location>
        <begin position="283"/>
        <end position="368"/>
    </location>
</feature>
<dbReference type="RefSeq" id="WP_337889747.1">
    <property type="nucleotide sequence ID" value="NZ_JBAHVI010000003.1"/>
</dbReference>
<keyword evidence="1" id="KW-0732">Signal</keyword>
<evidence type="ECO:0000256" key="1">
    <source>
        <dbReference type="SAM" id="SignalP"/>
    </source>
</evidence>
<name>A0ABU8NYU1_9CORY</name>
<accession>A0ABU8NYU1</accession>
<reference evidence="3 4" key="1">
    <citation type="submission" date="2024-02" db="EMBL/GenBank/DDBJ databases">
        <title>Whole genome sequencing and characterization of Corynebacterium isolated from the ocular surface of dry eye disease sufferers.</title>
        <authorList>
            <person name="Naqvi M."/>
        </authorList>
    </citation>
    <scope>NUCLEOTIDE SEQUENCE [LARGE SCALE GENOMIC DNA]</scope>
    <source>
        <strain evidence="3 4">PCRF</strain>
    </source>
</reference>
<protein>
    <submittedName>
        <fullName evidence="3">YPDG domain-containing protein</fullName>
    </submittedName>
</protein>
<feature type="signal peptide" evidence="1">
    <location>
        <begin position="1"/>
        <end position="20"/>
    </location>
</feature>
<feature type="domain" description="Long Rib" evidence="2">
    <location>
        <begin position="190"/>
        <end position="269"/>
    </location>
</feature>
<sequence>MRKRVSAAAISLALAGSTFATPLALAEDEAPEAIVENTDVEILDESTEVTEEAAEAVAEETTEDEAAETPKVTTYATDTAASALSYGKNNEVEIPWDSEQEFEVQGTLSSTAKFIAPTETVQGWSYKVDEKTGKLTIKAEASRRPGSTLTLPILVRTSKGYTQIDVKATVVKGETSPSDGVTLTYPEEFTEIAPGESGTIEPTVEGTLPEGTEFVMNEKNSDGWTFKVDEKGVVTATVPKDAKVGRTWKMGLIAVFPDGSTQEYKVPVKAVAGEDSPSKNLELSYEDFEVPFGGEAKAPIVVKGGELDGTTFELIHESYAGLDFSLDSETGELTAKATDAKRGTAVWVPVKVNYADGAVDYVVFHATVGAPENAMADSADYEPAYEDVEVEAGKSVEAKLGGTVPEGTRFIAPSTEGTDWTVEVAEDGTVTVTAPEAPKGSKLFIPVIVKYADGSSESVRFTAVVK</sequence>
<dbReference type="Pfam" id="PF18957">
    <property type="entry name" value="RibLong"/>
    <property type="match status" value="3"/>
</dbReference>
<feature type="chain" id="PRO_5046081041" evidence="1">
    <location>
        <begin position="21"/>
        <end position="466"/>
    </location>
</feature>
<feature type="domain" description="Long Rib" evidence="2">
    <location>
        <begin position="379"/>
        <end position="466"/>
    </location>
</feature>
<keyword evidence="4" id="KW-1185">Reference proteome</keyword>
<dbReference type="EMBL" id="JBAHVJ010000002">
    <property type="protein sequence ID" value="MEJ4099172.1"/>
    <property type="molecule type" value="Genomic_DNA"/>
</dbReference>
<evidence type="ECO:0000313" key="4">
    <source>
        <dbReference type="Proteomes" id="UP001359781"/>
    </source>
</evidence>
<dbReference type="Proteomes" id="UP001359781">
    <property type="component" value="Unassembled WGS sequence"/>
</dbReference>
<dbReference type="NCBIfam" id="NF038186">
    <property type="entry name" value="YPDG_rpt"/>
    <property type="match status" value="3"/>
</dbReference>
<dbReference type="InterPro" id="IPR044055">
    <property type="entry name" value="RibLong"/>
</dbReference>
<evidence type="ECO:0000259" key="2">
    <source>
        <dbReference type="Pfam" id="PF18957"/>
    </source>
</evidence>
<organism evidence="3 4">
    <name type="scientific">Corynebacterium mastitidis</name>
    <dbReference type="NCBI Taxonomy" id="161890"/>
    <lineage>
        <taxon>Bacteria</taxon>
        <taxon>Bacillati</taxon>
        <taxon>Actinomycetota</taxon>
        <taxon>Actinomycetes</taxon>
        <taxon>Mycobacteriales</taxon>
        <taxon>Corynebacteriaceae</taxon>
        <taxon>Corynebacterium</taxon>
    </lineage>
</organism>